<feature type="domain" description="Phorbol-ester/DAG-type" evidence="3">
    <location>
        <begin position="8"/>
        <end position="40"/>
    </location>
</feature>
<dbReference type="EMBL" id="CAJHNJ030000211">
    <property type="protein sequence ID" value="CAG9137342.1"/>
    <property type="molecule type" value="Genomic_DNA"/>
</dbReference>
<dbReference type="SUPFAM" id="SSF57889">
    <property type="entry name" value="Cysteine-rich domain"/>
    <property type="match status" value="1"/>
</dbReference>
<gene>
    <name evidence="4" type="ORF">PLXY2_LOCUS15599</name>
</gene>
<keyword evidence="2" id="KW-0862">Zinc</keyword>
<evidence type="ECO:0000313" key="5">
    <source>
        <dbReference type="Proteomes" id="UP000653454"/>
    </source>
</evidence>
<evidence type="ECO:0000313" key="4">
    <source>
        <dbReference type="EMBL" id="CAG9137342.1"/>
    </source>
</evidence>
<dbReference type="AlphaFoldDB" id="A0A8S4GEP1"/>
<keyword evidence="1" id="KW-0479">Metal-binding</keyword>
<reference evidence="4" key="1">
    <citation type="submission" date="2020-11" db="EMBL/GenBank/DDBJ databases">
        <authorList>
            <person name="Whiteford S."/>
        </authorList>
    </citation>
    <scope>NUCLEOTIDE SEQUENCE</scope>
</reference>
<comment type="caution">
    <text evidence="4">The sequence shown here is derived from an EMBL/GenBank/DDBJ whole genome shotgun (WGS) entry which is preliminary data.</text>
</comment>
<evidence type="ECO:0000256" key="2">
    <source>
        <dbReference type="ARBA" id="ARBA00022833"/>
    </source>
</evidence>
<accession>A0A8S4GEP1</accession>
<dbReference type="InterPro" id="IPR046349">
    <property type="entry name" value="C1-like_sf"/>
</dbReference>
<dbReference type="GO" id="GO:0046872">
    <property type="term" value="F:metal ion binding"/>
    <property type="evidence" value="ECO:0007669"/>
    <property type="project" value="UniProtKB-KW"/>
</dbReference>
<evidence type="ECO:0000256" key="1">
    <source>
        <dbReference type="ARBA" id="ARBA00022723"/>
    </source>
</evidence>
<keyword evidence="5" id="KW-1185">Reference proteome</keyword>
<proteinExistence type="predicted"/>
<dbReference type="Proteomes" id="UP000653454">
    <property type="component" value="Unassembled WGS sequence"/>
</dbReference>
<protein>
    <submittedName>
        <fullName evidence="4">(diamondback moth) hypothetical protein</fullName>
    </submittedName>
</protein>
<organism evidence="4 5">
    <name type="scientific">Plutella xylostella</name>
    <name type="common">Diamondback moth</name>
    <name type="synonym">Plutella maculipennis</name>
    <dbReference type="NCBI Taxonomy" id="51655"/>
    <lineage>
        <taxon>Eukaryota</taxon>
        <taxon>Metazoa</taxon>
        <taxon>Ecdysozoa</taxon>
        <taxon>Arthropoda</taxon>
        <taxon>Hexapoda</taxon>
        <taxon>Insecta</taxon>
        <taxon>Pterygota</taxon>
        <taxon>Neoptera</taxon>
        <taxon>Endopterygota</taxon>
        <taxon>Lepidoptera</taxon>
        <taxon>Glossata</taxon>
        <taxon>Ditrysia</taxon>
        <taxon>Yponomeutoidea</taxon>
        <taxon>Plutellidae</taxon>
        <taxon>Plutella</taxon>
    </lineage>
</organism>
<dbReference type="Pfam" id="PF00130">
    <property type="entry name" value="C1_1"/>
    <property type="match status" value="1"/>
</dbReference>
<dbReference type="InterPro" id="IPR002219">
    <property type="entry name" value="PKC_DAG/PE"/>
</dbReference>
<sequence>MAQAAPRTHSFAKKTFHKPTYCHHCSDLLWGLIGQGYGCEGTRMRGARVDTGAARATTTLCNPGAWRTTSLHAPPRAPHAPRAAAAACTRPLQLTICVLFTLQISSYT</sequence>
<dbReference type="PROSITE" id="PS50081">
    <property type="entry name" value="ZF_DAG_PE_2"/>
    <property type="match status" value="1"/>
</dbReference>
<dbReference type="Gene3D" id="3.30.60.20">
    <property type="match status" value="1"/>
</dbReference>
<name>A0A8S4GEP1_PLUXY</name>
<evidence type="ECO:0000259" key="3">
    <source>
        <dbReference type="PROSITE" id="PS50081"/>
    </source>
</evidence>